<dbReference type="InterPro" id="IPR000504">
    <property type="entry name" value="RRM_dom"/>
</dbReference>
<evidence type="ECO:0000259" key="3">
    <source>
        <dbReference type="PROSITE" id="PS50102"/>
    </source>
</evidence>
<evidence type="ECO:0000313" key="5">
    <source>
        <dbReference type="Proteomes" id="UP001176961"/>
    </source>
</evidence>
<proteinExistence type="predicted"/>
<feature type="compositionally biased region" description="Basic and acidic residues" evidence="2">
    <location>
        <begin position="125"/>
        <end position="136"/>
    </location>
</feature>
<dbReference type="InterPro" id="IPR012677">
    <property type="entry name" value="Nucleotide-bd_a/b_plait_sf"/>
</dbReference>
<organism evidence="4 5">
    <name type="scientific">Cylicocyclus nassatus</name>
    <name type="common">Nematode worm</name>
    <dbReference type="NCBI Taxonomy" id="53992"/>
    <lineage>
        <taxon>Eukaryota</taxon>
        <taxon>Metazoa</taxon>
        <taxon>Ecdysozoa</taxon>
        <taxon>Nematoda</taxon>
        <taxon>Chromadorea</taxon>
        <taxon>Rhabditida</taxon>
        <taxon>Rhabditina</taxon>
        <taxon>Rhabditomorpha</taxon>
        <taxon>Strongyloidea</taxon>
        <taxon>Strongylidae</taxon>
        <taxon>Cylicocyclus</taxon>
    </lineage>
</organism>
<dbReference type="CDD" id="cd00590">
    <property type="entry name" value="RRM_SF"/>
    <property type="match status" value="1"/>
</dbReference>
<comment type="caution">
    <text evidence="4">The sequence shown here is derived from an EMBL/GenBank/DDBJ whole genome shotgun (WGS) entry which is preliminary data.</text>
</comment>
<evidence type="ECO:0000313" key="4">
    <source>
        <dbReference type="EMBL" id="CAJ0590494.1"/>
    </source>
</evidence>
<dbReference type="PROSITE" id="PS50102">
    <property type="entry name" value="RRM"/>
    <property type="match status" value="1"/>
</dbReference>
<dbReference type="Gene3D" id="2.30.30.140">
    <property type="match status" value="1"/>
</dbReference>
<sequence length="422" mass="47031">MDEEAVQLVERIQSIIRTKAPEAIPLLEISSNMEQAYLPSGPYAEKGFCVKNIPVGFNDWDIFHLFRKFGIVHNVKIPTKQGHTNCKYGFVVMEDFNGVDEVRNQLKNGKFLAANGVCLQVSSVHHGEQPRPRLENGESSSRPPLKDLQHSGPGNSGRNRVADRQPAQKPTQPSTSVKCFPQDLPLDCPVNVRVVDSPYPSDEKDFVFHVIPVEQKLGEEYAVLQREMNKYCLTNPNLPEVPQIGEYALFGRASIAYRALCNSEETMYLVDTGETVAMNKSQLWTMTHAFSRLPTLVIPCKISNIEWKNPSATTFDRYKKALSVWSRSLSTGLKATACGYAGLKNLVTLAATTEDGKDVDDFATAIANKGVCTQTKHECHRYSREDVLNAKMALKDKDYAPLINCNENISEIITSLQTMSVA</sequence>
<gene>
    <name evidence="4" type="ORF">CYNAS_LOCUS2477</name>
</gene>
<feature type="region of interest" description="Disordered" evidence="2">
    <location>
        <begin position="124"/>
        <end position="180"/>
    </location>
</feature>
<keyword evidence="5" id="KW-1185">Reference proteome</keyword>
<dbReference type="Gene3D" id="3.30.70.330">
    <property type="match status" value="1"/>
</dbReference>
<dbReference type="Pfam" id="PF00567">
    <property type="entry name" value="TUDOR"/>
    <property type="match status" value="1"/>
</dbReference>
<dbReference type="SUPFAM" id="SSF63748">
    <property type="entry name" value="Tudor/PWWP/MBT"/>
    <property type="match status" value="1"/>
</dbReference>
<evidence type="ECO:0000256" key="1">
    <source>
        <dbReference type="PROSITE-ProRule" id="PRU00176"/>
    </source>
</evidence>
<dbReference type="EMBL" id="CATQJL010000001">
    <property type="protein sequence ID" value="CAJ0590494.1"/>
    <property type="molecule type" value="Genomic_DNA"/>
</dbReference>
<dbReference type="InterPro" id="IPR002999">
    <property type="entry name" value="Tudor"/>
</dbReference>
<feature type="compositionally biased region" description="Polar residues" evidence="2">
    <location>
        <begin position="168"/>
        <end position="177"/>
    </location>
</feature>
<dbReference type="InterPro" id="IPR035979">
    <property type="entry name" value="RBD_domain_sf"/>
</dbReference>
<dbReference type="AlphaFoldDB" id="A0AA36DPY8"/>
<dbReference type="GO" id="GO:0003723">
    <property type="term" value="F:RNA binding"/>
    <property type="evidence" value="ECO:0007669"/>
    <property type="project" value="UniProtKB-UniRule"/>
</dbReference>
<accession>A0AA36DPY8</accession>
<dbReference type="Pfam" id="PF00076">
    <property type="entry name" value="RRM_1"/>
    <property type="match status" value="1"/>
</dbReference>
<feature type="domain" description="RRM" evidence="3">
    <location>
        <begin position="46"/>
        <end position="126"/>
    </location>
</feature>
<dbReference type="SUPFAM" id="SSF54928">
    <property type="entry name" value="RNA-binding domain, RBD"/>
    <property type="match status" value="1"/>
</dbReference>
<keyword evidence="1" id="KW-0694">RNA-binding</keyword>
<reference evidence="4" key="1">
    <citation type="submission" date="2023-07" db="EMBL/GenBank/DDBJ databases">
        <authorList>
            <consortium name="CYATHOMIX"/>
        </authorList>
    </citation>
    <scope>NUCLEOTIDE SEQUENCE</scope>
    <source>
        <strain evidence="4">N/A</strain>
    </source>
</reference>
<dbReference type="Proteomes" id="UP001176961">
    <property type="component" value="Unassembled WGS sequence"/>
</dbReference>
<name>A0AA36DPY8_CYLNA</name>
<protein>
    <recommendedName>
        <fullName evidence="3">RRM domain-containing protein</fullName>
    </recommendedName>
</protein>
<evidence type="ECO:0000256" key="2">
    <source>
        <dbReference type="SAM" id="MobiDB-lite"/>
    </source>
</evidence>
<dbReference type="SMART" id="SM00360">
    <property type="entry name" value="RRM"/>
    <property type="match status" value="1"/>
</dbReference>